<organism evidence="2 3">
    <name type="scientific">Brevundimonas halotolerans</name>
    <dbReference type="NCBI Taxonomy" id="69670"/>
    <lineage>
        <taxon>Bacteria</taxon>
        <taxon>Pseudomonadati</taxon>
        <taxon>Pseudomonadota</taxon>
        <taxon>Alphaproteobacteria</taxon>
        <taxon>Caulobacterales</taxon>
        <taxon>Caulobacteraceae</taxon>
        <taxon>Brevundimonas</taxon>
    </lineage>
</organism>
<dbReference type="EMBL" id="JACIJB010000002">
    <property type="protein sequence ID" value="MBB5660105.1"/>
    <property type="molecule type" value="Genomic_DNA"/>
</dbReference>
<gene>
    <name evidence="2" type="ORF">FHS65_000845</name>
</gene>
<comment type="caution">
    <text evidence="2">The sequence shown here is derived from an EMBL/GenBank/DDBJ whole genome shotgun (WGS) entry which is preliminary data.</text>
</comment>
<accession>A0A7W9A2V1</accession>
<evidence type="ECO:0000313" key="2">
    <source>
        <dbReference type="EMBL" id="MBB5660105.1"/>
    </source>
</evidence>
<name>A0A7W9A2V1_9CAUL</name>
<dbReference type="OrthoDB" id="7206224at2"/>
<evidence type="ECO:0000313" key="3">
    <source>
        <dbReference type="Proteomes" id="UP000548978"/>
    </source>
</evidence>
<dbReference type="RefSeq" id="WP_123287573.1">
    <property type="nucleotide sequence ID" value="NZ_JACIJB010000002.1"/>
</dbReference>
<protein>
    <submittedName>
        <fullName evidence="2">Uncharacterized protein</fullName>
    </submittedName>
</protein>
<keyword evidence="3" id="KW-1185">Reference proteome</keyword>
<reference evidence="2 3" key="1">
    <citation type="submission" date="2020-08" db="EMBL/GenBank/DDBJ databases">
        <title>Genomic Encyclopedia of Type Strains, Phase IV (KMG-IV): sequencing the most valuable type-strain genomes for metagenomic binning, comparative biology and taxonomic classification.</title>
        <authorList>
            <person name="Goeker M."/>
        </authorList>
    </citation>
    <scope>NUCLEOTIDE SEQUENCE [LARGE SCALE GENOMIC DNA]</scope>
    <source>
        <strain evidence="2 3">DSM 24448</strain>
    </source>
</reference>
<dbReference type="Proteomes" id="UP000548978">
    <property type="component" value="Unassembled WGS sequence"/>
</dbReference>
<feature type="region of interest" description="Disordered" evidence="1">
    <location>
        <begin position="88"/>
        <end position="145"/>
    </location>
</feature>
<proteinExistence type="predicted"/>
<sequence>MLGAIILGLLMQDPALPQWARDDPFAWERARCHPQIRGDTPLESCQFSVRQQLVAELGDSLPEALRPTTALEACARAQADANFAVQCDQPREVRGPSTPQLREQARCSTRPRARPDGGVVWEEVCDPSGTRDDDSGLRLNLSGRD</sequence>
<dbReference type="AlphaFoldDB" id="A0A7W9A2V1"/>
<evidence type="ECO:0000256" key="1">
    <source>
        <dbReference type="SAM" id="MobiDB-lite"/>
    </source>
</evidence>